<sequence length="75" mass="8697">MDVYGFLVYGIMLFPHIEDYVDLASMDTFLAKRDKEKWEGVEVLYVSAILMAHDPPFPKQEKSDLPHRRPSLELG</sequence>
<feature type="region of interest" description="Disordered" evidence="1">
    <location>
        <begin position="54"/>
        <end position="75"/>
    </location>
</feature>
<evidence type="ECO:0000259" key="2">
    <source>
        <dbReference type="Pfam" id="PF24924"/>
    </source>
</evidence>
<organism evidence="3 4">
    <name type="scientific">Mucuna pruriens</name>
    <name type="common">Velvet bean</name>
    <name type="synonym">Dolichos pruriens</name>
    <dbReference type="NCBI Taxonomy" id="157652"/>
    <lineage>
        <taxon>Eukaryota</taxon>
        <taxon>Viridiplantae</taxon>
        <taxon>Streptophyta</taxon>
        <taxon>Embryophyta</taxon>
        <taxon>Tracheophyta</taxon>
        <taxon>Spermatophyta</taxon>
        <taxon>Magnoliopsida</taxon>
        <taxon>eudicotyledons</taxon>
        <taxon>Gunneridae</taxon>
        <taxon>Pentapetalae</taxon>
        <taxon>rosids</taxon>
        <taxon>fabids</taxon>
        <taxon>Fabales</taxon>
        <taxon>Fabaceae</taxon>
        <taxon>Papilionoideae</taxon>
        <taxon>50 kb inversion clade</taxon>
        <taxon>NPAAA clade</taxon>
        <taxon>indigoferoid/millettioid clade</taxon>
        <taxon>Phaseoleae</taxon>
        <taxon>Mucuna</taxon>
    </lineage>
</organism>
<dbReference type="Proteomes" id="UP000257109">
    <property type="component" value="Unassembled WGS sequence"/>
</dbReference>
<feature type="compositionally biased region" description="Basic and acidic residues" evidence="1">
    <location>
        <begin position="59"/>
        <end position="75"/>
    </location>
</feature>
<evidence type="ECO:0000313" key="4">
    <source>
        <dbReference type="Proteomes" id="UP000257109"/>
    </source>
</evidence>
<accession>A0A371F653</accession>
<dbReference type="AlphaFoldDB" id="A0A371F653"/>
<keyword evidence="4" id="KW-1185">Reference proteome</keyword>
<name>A0A371F653_MUCPR</name>
<dbReference type="InterPro" id="IPR056647">
    <property type="entry name" value="DUF7745"/>
</dbReference>
<reference evidence="3" key="1">
    <citation type="submission" date="2018-05" db="EMBL/GenBank/DDBJ databases">
        <title>Draft genome of Mucuna pruriens seed.</title>
        <authorList>
            <person name="Nnadi N.E."/>
            <person name="Vos R."/>
            <person name="Hasami M.H."/>
            <person name="Devisetty U.K."/>
            <person name="Aguiy J.C."/>
        </authorList>
    </citation>
    <scope>NUCLEOTIDE SEQUENCE [LARGE SCALE GENOMIC DNA]</scope>
    <source>
        <strain evidence="3">JCA_2017</strain>
    </source>
</reference>
<proteinExistence type="predicted"/>
<comment type="caution">
    <text evidence="3">The sequence shown here is derived from an EMBL/GenBank/DDBJ whole genome shotgun (WGS) entry which is preliminary data.</text>
</comment>
<dbReference type="Pfam" id="PF24924">
    <property type="entry name" value="DUF7745"/>
    <property type="match status" value="1"/>
</dbReference>
<feature type="domain" description="DUF7745" evidence="2">
    <location>
        <begin position="2"/>
        <end position="33"/>
    </location>
</feature>
<evidence type="ECO:0000313" key="3">
    <source>
        <dbReference type="EMBL" id="RDX73771.1"/>
    </source>
</evidence>
<feature type="non-terminal residue" evidence="3">
    <location>
        <position position="1"/>
    </location>
</feature>
<gene>
    <name evidence="3" type="ORF">CR513_46578</name>
</gene>
<protein>
    <recommendedName>
        <fullName evidence="2">DUF7745 domain-containing protein</fullName>
    </recommendedName>
</protein>
<evidence type="ECO:0000256" key="1">
    <source>
        <dbReference type="SAM" id="MobiDB-lite"/>
    </source>
</evidence>
<dbReference type="EMBL" id="QJKJ01010419">
    <property type="protein sequence ID" value="RDX73771.1"/>
    <property type="molecule type" value="Genomic_DNA"/>
</dbReference>